<evidence type="ECO:0000313" key="4">
    <source>
        <dbReference type="EMBL" id="KAF2892172.1"/>
    </source>
</evidence>
<dbReference type="GO" id="GO:0046872">
    <property type="term" value="F:metal ion binding"/>
    <property type="evidence" value="ECO:0007669"/>
    <property type="project" value="UniProtKB-KW"/>
</dbReference>
<dbReference type="Pfam" id="PF13359">
    <property type="entry name" value="DDE_Tnp_4"/>
    <property type="match status" value="1"/>
</dbReference>
<proteinExistence type="predicted"/>
<evidence type="ECO:0000256" key="1">
    <source>
        <dbReference type="ARBA" id="ARBA00001968"/>
    </source>
</evidence>
<protein>
    <recommendedName>
        <fullName evidence="3">DDE Tnp4 domain-containing protein</fullName>
    </recommendedName>
</protein>
<evidence type="ECO:0000313" key="5">
    <source>
        <dbReference type="Proteomes" id="UP000801492"/>
    </source>
</evidence>
<dbReference type="OrthoDB" id="6770542at2759"/>
<name>A0A8K0CVM8_IGNLU</name>
<feature type="domain" description="DDE Tnp4" evidence="3">
    <location>
        <begin position="122"/>
        <end position="191"/>
    </location>
</feature>
<dbReference type="AlphaFoldDB" id="A0A8K0CVM8"/>
<sequence length="192" mass="21687">MLDDRSFCLSSCTIAVHHSLGTHRIRLNAQVCVFELSNVGIQNCQLRDASDPFHLPEPNFMLRFRLTRELARNVCDRLGPFLQTEIITAIPPTNKILSALFFMLMAHTKKVLVQATHLGLAKQVLSTSAMYQHLIQQYQHGERSSRLLGDSGYPLQRWLFTPIIGAAANTPRGNYNRRLASARNTIQRCIGD</sequence>
<gene>
    <name evidence="4" type="ORF">ILUMI_14001</name>
</gene>
<comment type="caution">
    <text evidence="4">The sequence shown here is derived from an EMBL/GenBank/DDBJ whole genome shotgun (WGS) entry which is preliminary data.</text>
</comment>
<evidence type="ECO:0000259" key="3">
    <source>
        <dbReference type="Pfam" id="PF13359"/>
    </source>
</evidence>
<dbReference type="InterPro" id="IPR027806">
    <property type="entry name" value="HARBI1_dom"/>
</dbReference>
<accession>A0A8K0CVM8</accession>
<dbReference type="EMBL" id="VTPC01010135">
    <property type="protein sequence ID" value="KAF2892172.1"/>
    <property type="molecule type" value="Genomic_DNA"/>
</dbReference>
<keyword evidence="2" id="KW-0479">Metal-binding</keyword>
<dbReference type="Proteomes" id="UP000801492">
    <property type="component" value="Unassembled WGS sequence"/>
</dbReference>
<organism evidence="4 5">
    <name type="scientific">Ignelater luminosus</name>
    <name type="common">Cucubano</name>
    <name type="synonym">Pyrophorus luminosus</name>
    <dbReference type="NCBI Taxonomy" id="2038154"/>
    <lineage>
        <taxon>Eukaryota</taxon>
        <taxon>Metazoa</taxon>
        <taxon>Ecdysozoa</taxon>
        <taxon>Arthropoda</taxon>
        <taxon>Hexapoda</taxon>
        <taxon>Insecta</taxon>
        <taxon>Pterygota</taxon>
        <taxon>Neoptera</taxon>
        <taxon>Endopterygota</taxon>
        <taxon>Coleoptera</taxon>
        <taxon>Polyphaga</taxon>
        <taxon>Elateriformia</taxon>
        <taxon>Elateroidea</taxon>
        <taxon>Elateridae</taxon>
        <taxon>Agrypninae</taxon>
        <taxon>Pyrophorini</taxon>
        <taxon>Ignelater</taxon>
    </lineage>
</organism>
<reference evidence="4" key="1">
    <citation type="submission" date="2019-08" db="EMBL/GenBank/DDBJ databases">
        <title>The genome of the North American firefly Photinus pyralis.</title>
        <authorList>
            <consortium name="Photinus pyralis genome working group"/>
            <person name="Fallon T.R."/>
            <person name="Sander Lower S.E."/>
            <person name="Weng J.-K."/>
        </authorList>
    </citation>
    <scope>NUCLEOTIDE SEQUENCE</scope>
    <source>
        <strain evidence="4">TRF0915ILg1</strain>
        <tissue evidence="4">Whole body</tissue>
    </source>
</reference>
<evidence type="ECO:0000256" key="2">
    <source>
        <dbReference type="ARBA" id="ARBA00022723"/>
    </source>
</evidence>
<comment type="cofactor">
    <cofactor evidence="1">
        <name>a divalent metal cation</name>
        <dbReference type="ChEBI" id="CHEBI:60240"/>
    </cofactor>
</comment>
<keyword evidence="5" id="KW-1185">Reference proteome</keyword>